<dbReference type="Gene3D" id="1.10.10.60">
    <property type="entry name" value="Homeodomain-like"/>
    <property type="match status" value="1"/>
</dbReference>
<gene>
    <name evidence="5" type="ORF">PBLR_11745</name>
</gene>
<dbReference type="AlphaFoldDB" id="A0A383R965"/>
<dbReference type="InterPro" id="IPR018060">
    <property type="entry name" value="HTH_AraC"/>
</dbReference>
<dbReference type="PANTHER" id="PTHR43280">
    <property type="entry name" value="ARAC-FAMILY TRANSCRIPTIONAL REGULATOR"/>
    <property type="match status" value="1"/>
</dbReference>
<proteinExistence type="predicted"/>
<accession>A0A383R965</accession>
<dbReference type="SUPFAM" id="SSF46689">
    <property type="entry name" value="Homeodomain-like"/>
    <property type="match status" value="1"/>
</dbReference>
<feature type="domain" description="HTH araC/xylS-type" evidence="4">
    <location>
        <begin position="157"/>
        <end position="254"/>
    </location>
</feature>
<dbReference type="PROSITE" id="PS00041">
    <property type="entry name" value="HTH_ARAC_FAMILY_1"/>
    <property type="match status" value="1"/>
</dbReference>
<keyword evidence="2 5" id="KW-0238">DNA-binding</keyword>
<dbReference type="GO" id="GO:0003700">
    <property type="term" value="F:DNA-binding transcription factor activity"/>
    <property type="evidence" value="ECO:0007669"/>
    <property type="project" value="InterPro"/>
</dbReference>
<reference evidence="6" key="1">
    <citation type="submission" date="2018-08" db="EMBL/GenBank/DDBJ databases">
        <authorList>
            <person name="Chevrot R."/>
        </authorList>
    </citation>
    <scope>NUCLEOTIDE SEQUENCE [LARGE SCALE GENOMIC DNA]</scope>
</reference>
<organism evidence="5 6">
    <name type="scientific">Paenibacillus alvei</name>
    <name type="common">Bacillus alvei</name>
    <dbReference type="NCBI Taxonomy" id="44250"/>
    <lineage>
        <taxon>Bacteria</taxon>
        <taxon>Bacillati</taxon>
        <taxon>Bacillota</taxon>
        <taxon>Bacilli</taxon>
        <taxon>Bacillales</taxon>
        <taxon>Paenibacillaceae</taxon>
        <taxon>Paenibacillus</taxon>
    </lineage>
</organism>
<dbReference type="EMBL" id="LS992241">
    <property type="protein sequence ID" value="SYX83323.1"/>
    <property type="molecule type" value="Genomic_DNA"/>
</dbReference>
<evidence type="ECO:0000313" key="5">
    <source>
        <dbReference type="EMBL" id="SYX83323.1"/>
    </source>
</evidence>
<dbReference type="GO" id="GO:0043565">
    <property type="term" value="F:sequence-specific DNA binding"/>
    <property type="evidence" value="ECO:0007669"/>
    <property type="project" value="InterPro"/>
</dbReference>
<evidence type="ECO:0000256" key="1">
    <source>
        <dbReference type="ARBA" id="ARBA00023015"/>
    </source>
</evidence>
<dbReference type="InterPro" id="IPR009057">
    <property type="entry name" value="Homeodomain-like_sf"/>
</dbReference>
<dbReference type="SMART" id="SM00342">
    <property type="entry name" value="HTH_ARAC"/>
    <property type="match status" value="1"/>
</dbReference>
<evidence type="ECO:0000313" key="6">
    <source>
        <dbReference type="Proteomes" id="UP000304148"/>
    </source>
</evidence>
<dbReference type="Pfam" id="PF12833">
    <property type="entry name" value="HTH_18"/>
    <property type="match status" value="1"/>
</dbReference>
<keyword evidence="3" id="KW-0804">Transcription</keyword>
<name>A0A383R965_PAEAL</name>
<evidence type="ECO:0000259" key="4">
    <source>
        <dbReference type="PROSITE" id="PS01124"/>
    </source>
</evidence>
<dbReference type="InterPro" id="IPR018062">
    <property type="entry name" value="HTH_AraC-typ_CS"/>
</dbReference>
<keyword evidence="1" id="KW-0805">Transcription regulation</keyword>
<dbReference type="PANTHER" id="PTHR43280:SF2">
    <property type="entry name" value="HTH-TYPE TRANSCRIPTIONAL REGULATOR EXSA"/>
    <property type="match status" value="1"/>
</dbReference>
<sequence>MSAIMSPYDLIVYFGSDHVSFLTNKVDADNHSHNYIQITIGLEEDVAITVAGVAYQASGIILHSNIVHELQGHGQWQWYMLINPESALGEHLKRTYLQHSPIYVLTSNQVGELQQLAIQHLFSIQKAIEYDHAWNRCKLILKLTDDKLPPVLDERVHHIMQALESISLPQLTVKTLSKKVFLSESRLSHLFKNKIGISLASYIVHHKLEHAIHAVFSGKSMTDAAMEAGFNSPSHFSKTVRDKLGMTARTIVQHSRYLKV</sequence>
<dbReference type="PROSITE" id="PS01124">
    <property type="entry name" value="HTH_ARAC_FAMILY_2"/>
    <property type="match status" value="1"/>
</dbReference>
<dbReference type="Proteomes" id="UP000304148">
    <property type="component" value="Chromosome"/>
</dbReference>
<protein>
    <submittedName>
        <fullName evidence="5">AraC-type DNA-binding protein</fullName>
    </submittedName>
</protein>
<evidence type="ECO:0000256" key="2">
    <source>
        <dbReference type="ARBA" id="ARBA00023125"/>
    </source>
</evidence>
<dbReference type="RefSeq" id="WP_138185444.1">
    <property type="nucleotide sequence ID" value="NZ_LS992241.1"/>
</dbReference>
<evidence type="ECO:0000256" key="3">
    <source>
        <dbReference type="ARBA" id="ARBA00023163"/>
    </source>
</evidence>